<accession>A0ABT6XT16</accession>
<keyword evidence="1" id="KW-1133">Transmembrane helix</keyword>
<feature type="transmembrane region" description="Helical" evidence="1">
    <location>
        <begin position="211"/>
        <end position="239"/>
    </location>
</feature>
<name>A0ABT6XT16_9FLAO</name>
<feature type="transmembrane region" description="Helical" evidence="1">
    <location>
        <begin position="136"/>
        <end position="166"/>
    </location>
</feature>
<comment type="caution">
    <text evidence="2">The sequence shown here is derived from an EMBL/GenBank/DDBJ whole genome shotgun (WGS) entry which is preliminary data.</text>
</comment>
<evidence type="ECO:0000256" key="1">
    <source>
        <dbReference type="SAM" id="Phobius"/>
    </source>
</evidence>
<evidence type="ECO:0008006" key="4">
    <source>
        <dbReference type="Google" id="ProtNLM"/>
    </source>
</evidence>
<gene>
    <name evidence="2" type="ORF">QHT84_12570</name>
</gene>
<feature type="transmembrane region" description="Helical" evidence="1">
    <location>
        <begin position="172"/>
        <end position="190"/>
    </location>
</feature>
<feature type="transmembrane region" description="Helical" evidence="1">
    <location>
        <begin position="259"/>
        <end position="279"/>
    </location>
</feature>
<dbReference type="RefSeq" id="WP_283239914.1">
    <property type="nucleotide sequence ID" value="NZ_JASGBP010000010.1"/>
</dbReference>
<keyword evidence="1" id="KW-0472">Membrane</keyword>
<dbReference type="Proteomes" id="UP001230035">
    <property type="component" value="Unassembled WGS sequence"/>
</dbReference>
<reference evidence="2 3" key="1">
    <citation type="submission" date="2023-05" db="EMBL/GenBank/DDBJ databases">
        <title>Flavobacterium sedimenti sp. nov., isolated from the sediment.</title>
        <authorList>
            <person name="Wu N."/>
        </authorList>
    </citation>
    <scope>NUCLEOTIDE SEQUENCE [LARGE SCALE GENOMIC DNA]</scope>
    <source>
        <strain evidence="2 3">YZ-48</strain>
    </source>
</reference>
<sequence length="313" mass="36254">MFTLFKRRDFGDYVSDTFGFFRQTGKHYLKNYFTISGPLLLIMVVLSYFLFQVYFDFVLRFDRNGMDNSQYLENYLSNNFLVVVAVALFFFLFLVFMSMLSYAIPVIYFDLYDKHNGNSFSSKEILQQFKSRFGKILIFFLGTLFIITPLLILVFVVLILLCFILIGIPLLLFAIPTAFSWITLSFFEYLNTDKGLFSAYGQGFRSILSQYFPIVGSTMVIYIIIQITMSVFTMIPYMFGIVSMVSSTQNMEADGDAFSTFRIMMTIVMVISILMSYIMNNILMINQGLVYYSRIEHNENKSADHSIDLIGSE</sequence>
<keyword evidence="1" id="KW-0812">Transmembrane</keyword>
<proteinExistence type="predicted"/>
<keyword evidence="3" id="KW-1185">Reference proteome</keyword>
<feature type="transmembrane region" description="Helical" evidence="1">
    <location>
        <begin position="75"/>
        <end position="96"/>
    </location>
</feature>
<feature type="transmembrane region" description="Helical" evidence="1">
    <location>
        <begin position="32"/>
        <end position="55"/>
    </location>
</feature>
<evidence type="ECO:0000313" key="2">
    <source>
        <dbReference type="EMBL" id="MDI9258250.1"/>
    </source>
</evidence>
<protein>
    <recommendedName>
        <fullName evidence="4">Glycerophosphoryl diester phosphodiesterase membrane domain-containing protein</fullName>
    </recommendedName>
</protein>
<organism evidence="2 3">
    <name type="scientific">Flavobacterium sedimenticola</name>
    <dbReference type="NCBI Taxonomy" id="3043286"/>
    <lineage>
        <taxon>Bacteria</taxon>
        <taxon>Pseudomonadati</taxon>
        <taxon>Bacteroidota</taxon>
        <taxon>Flavobacteriia</taxon>
        <taxon>Flavobacteriales</taxon>
        <taxon>Flavobacteriaceae</taxon>
        <taxon>Flavobacterium</taxon>
    </lineage>
</organism>
<evidence type="ECO:0000313" key="3">
    <source>
        <dbReference type="Proteomes" id="UP001230035"/>
    </source>
</evidence>
<dbReference type="EMBL" id="JASGBP010000010">
    <property type="protein sequence ID" value="MDI9258250.1"/>
    <property type="molecule type" value="Genomic_DNA"/>
</dbReference>